<dbReference type="InterPro" id="IPR000408">
    <property type="entry name" value="Reg_chr_condens"/>
</dbReference>
<feature type="repeat" description="RCC1" evidence="2">
    <location>
        <begin position="198"/>
        <end position="251"/>
    </location>
</feature>
<name>A0A8S3ZQH3_9EUPU</name>
<dbReference type="Gene3D" id="3.90.1750.10">
    <property type="entry name" value="Hect, E3 ligase catalytic domains"/>
    <property type="match status" value="1"/>
</dbReference>
<dbReference type="InterPro" id="IPR051625">
    <property type="entry name" value="Signaling_Regulatory_Domain"/>
</dbReference>
<feature type="repeat" description="RCC1" evidence="2">
    <location>
        <begin position="146"/>
        <end position="197"/>
    </location>
</feature>
<dbReference type="PANTHER" id="PTHR22872:SF2">
    <property type="entry name" value="INHIBITOR OF BRUTON TYROSINE KINASE"/>
    <property type="match status" value="1"/>
</dbReference>
<evidence type="ECO:0000259" key="3">
    <source>
        <dbReference type="Pfam" id="PF25390"/>
    </source>
</evidence>
<dbReference type="Proteomes" id="UP000678393">
    <property type="component" value="Unassembled WGS sequence"/>
</dbReference>
<accession>A0A8S3ZQH3</accession>
<protein>
    <recommendedName>
        <fullName evidence="3">RCC1-like domain-containing protein</fullName>
    </recommendedName>
</protein>
<dbReference type="InterPro" id="IPR009091">
    <property type="entry name" value="RCC1/BLIP-II"/>
</dbReference>
<dbReference type="EMBL" id="CAJHNH020003580">
    <property type="protein sequence ID" value="CAG5129602.1"/>
    <property type="molecule type" value="Genomic_DNA"/>
</dbReference>
<feature type="repeat" description="RCC1" evidence="2">
    <location>
        <begin position="462"/>
        <end position="513"/>
    </location>
</feature>
<dbReference type="AlphaFoldDB" id="A0A8S3ZQH3"/>
<dbReference type="FunFam" id="2.130.10.30:FF:000003">
    <property type="entry name" value="E3 ubiquitin-protein ligase HERC2 isoform X1"/>
    <property type="match status" value="1"/>
</dbReference>
<dbReference type="InterPro" id="IPR058923">
    <property type="entry name" value="RCC1-like_dom"/>
</dbReference>
<feature type="domain" description="RCC1-like" evidence="3">
    <location>
        <begin position="140"/>
        <end position="346"/>
    </location>
</feature>
<feature type="non-terminal residue" evidence="4">
    <location>
        <position position="731"/>
    </location>
</feature>
<proteinExistence type="predicted"/>
<feature type="non-terminal residue" evidence="4">
    <location>
        <position position="1"/>
    </location>
</feature>
<keyword evidence="1" id="KW-0677">Repeat</keyword>
<dbReference type="InterPro" id="IPR035983">
    <property type="entry name" value="Hect_E3_ubiquitin_ligase"/>
</dbReference>
<dbReference type="SUPFAM" id="SSF56204">
    <property type="entry name" value="Hect, E3 ligase catalytic domain"/>
    <property type="match status" value="1"/>
</dbReference>
<feature type="repeat" description="RCC1" evidence="2">
    <location>
        <begin position="252"/>
        <end position="303"/>
    </location>
</feature>
<evidence type="ECO:0000256" key="2">
    <source>
        <dbReference type="PROSITE-ProRule" id="PRU00235"/>
    </source>
</evidence>
<organism evidence="4 5">
    <name type="scientific">Candidula unifasciata</name>
    <dbReference type="NCBI Taxonomy" id="100452"/>
    <lineage>
        <taxon>Eukaryota</taxon>
        <taxon>Metazoa</taxon>
        <taxon>Spiralia</taxon>
        <taxon>Lophotrochozoa</taxon>
        <taxon>Mollusca</taxon>
        <taxon>Gastropoda</taxon>
        <taxon>Heterobranchia</taxon>
        <taxon>Euthyneura</taxon>
        <taxon>Panpulmonata</taxon>
        <taxon>Eupulmonata</taxon>
        <taxon>Stylommatophora</taxon>
        <taxon>Helicina</taxon>
        <taxon>Helicoidea</taxon>
        <taxon>Geomitridae</taxon>
        <taxon>Candidula</taxon>
    </lineage>
</organism>
<dbReference type="Gene3D" id="2.130.10.30">
    <property type="entry name" value="Regulator of chromosome condensation 1/beta-lactamase-inhibitor protein II"/>
    <property type="match status" value="1"/>
</dbReference>
<dbReference type="PRINTS" id="PR00633">
    <property type="entry name" value="RCCNDNSATION"/>
</dbReference>
<dbReference type="OrthoDB" id="239701at2759"/>
<dbReference type="Pfam" id="PF25390">
    <property type="entry name" value="WD40_RLD"/>
    <property type="match status" value="1"/>
</dbReference>
<sequence>SVSGSALTSLVKGLPEALQRQYEYEDSIVRSGKHLMHSPFFKVLVALACDLGLDTMSCCAEAHKWAWFRRYCNAARVAVAMVKRLPLPQSFTEEVMKKIQDIASDSDSISRVHEKHSLFKQEHDEQLLQWMNRKPEDWTLSWGGSGQIWVWGHNHRGQLGGVEGAKVKLPLSCDALATLRPVQLIGGEQTLFAVTADGKVFGTGYGAGGRLGVGGTDSVATPTLLESIQHVVVRKLAVNSGGKHCLALSAEGEVYSWGEGEDGKLGHGNRSPCDRPRVIESLRGKEVIDIAAGGAHSACITASGELYTWGKGRYGRLGHGDSEDQSRPKLLEALKGFRVIDVACGSGDAQTLCITDDDSVWSWGDGDYGKLGRGGSDGCKVPMKVEALQSLGVMKVECGSQFSVALTKSGAVYTWGKGDYHRLGHGTDDHVRRPRRVTALQGKKVIDVACGSLHCVACTEAGEVFTWGDNDEGQLGDGTTNAIQRPRLVTALQGKKINRVACGSAHSLAWSTHKPVSAGRLPTSIPMEYNHLQGFEMSVLRNRLVLLHHFSELFCPCIPMVHLQEGGRDQSKDDVSTGLDALRGLLVSSAKETAFRKVVQATMVRDKQHGPVIELNRIQVKRSRVKGGLAGPDGLKSVFGQMSQRCSLLTLESLMLPHRVWKVKFVGEGVDDCGGGYSESIVEMCEELQNGSVPLLIVTPNGRDESGANRDCFLLNPMLHSPVHQNMFRFL</sequence>
<reference evidence="4" key="1">
    <citation type="submission" date="2021-04" db="EMBL/GenBank/DDBJ databases">
        <authorList>
            <consortium name="Molecular Ecology Group"/>
        </authorList>
    </citation>
    <scope>NUCLEOTIDE SEQUENCE</scope>
</reference>
<dbReference type="PANTHER" id="PTHR22872">
    <property type="entry name" value="BTK-BINDING PROTEIN-RELATED"/>
    <property type="match status" value="1"/>
</dbReference>
<dbReference type="PROSITE" id="PS50012">
    <property type="entry name" value="RCC1_3"/>
    <property type="match status" value="7"/>
</dbReference>
<comment type="caution">
    <text evidence="4">The sequence shown here is derived from an EMBL/GenBank/DDBJ whole genome shotgun (WGS) entry which is preliminary data.</text>
</comment>
<evidence type="ECO:0000313" key="5">
    <source>
        <dbReference type="Proteomes" id="UP000678393"/>
    </source>
</evidence>
<dbReference type="Pfam" id="PF00415">
    <property type="entry name" value="RCC1"/>
    <property type="match status" value="3"/>
</dbReference>
<dbReference type="GO" id="GO:0004842">
    <property type="term" value="F:ubiquitin-protein transferase activity"/>
    <property type="evidence" value="ECO:0007669"/>
    <property type="project" value="InterPro"/>
</dbReference>
<feature type="repeat" description="RCC1" evidence="2">
    <location>
        <begin position="358"/>
        <end position="409"/>
    </location>
</feature>
<evidence type="ECO:0000256" key="1">
    <source>
        <dbReference type="ARBA" id="ARBA00022737"/>
    </source>
</evidence>
<gene>
    <name evidence="4" type="ORF">CUNI_LOCUS15160</name>
</gene>
<keyword evidence="5" id="KW-1185">Reference proteome</keyword>
<feature type="repeat" description="RCC1" evidence="2">
    <location>
        <begin position="304"/>
        <end position="355"/>
    </location>
</feature>
<feature type="repeat" description="RCC1" evidence="2">
    <location>
        <begin position="410"/>
        <end position="461"/>
    </location>
</feature>
<dbReference type="SUPFAM" id="SSF50985">
    <property type="entry name" value="RCC1/BLIP-II"/>
    <property type="match status" value="1"/>
</dbReference>
<evidence type="ECO:0000313" key="4">
    <source>
        <dbReference type="EMBL" id="CAG5129602.1"/>
    </source>
</evidence>